<dbReference type="EMBL" id="RWGY01000011">
    <property type="protein sequence ID" value="TVU28157.1"/>
    <property type="molecule type" value="Genomic_DNA"/>
</dbReference>
<feature type="non-terminal residue" evidence="3">
    <location>
        <position position="1"/>
    </location>
</feature>
<proteinExistence type="predicted"/>
<sequence length="406" mass="45864">RFGHSILGPSTFCLLRLRLPAAPASAAYDPCAPRLQASSSYPARRRPQPAKCHRTRRSSASTSMARDPDGFQLPSLTVPPAMFEYEEGSVTPDHIVPDCERHQMVCSPTMPLRSKWVYKEREEDLADYFEDEDATSDYIDSDDEKMEFWDGEARSPSVELMTQNLQPDAGKPPSLLAKPWCCPKCKEVYPGIRNFICDTQQYACYKCKIKNPTCQSWSLTRVTLNGVLLDFFKVFQQGKTDQCILYSFLALCDMMRRIRGAKLGGDEAMPFEPAVLRDLYETHAGFKMGNPPSTLVRSPTRPGQHVTVQLILEVAVLYGVPYSAITRFDNEHSIPHKPLQGVRIPLRTLKVKSWFRISMEDVCYIIRVLGHGIPLMAVVPIGKCFDFMPNGQIYHAPLPKVVLVIR</sequence>
<protein>
    <submittedName>
        <fullName evidence="3">Uncharacterized protein</fullName>
    </submittedName>
</protein>
<accession>A0A5J9UYI9</accession>
<evidence type="ECO:0000313" key="4">
    <source>
        <dbReference type="Proteomes" id="UP000324897"/>
    </source>
</evidence>
<name>A0A5J9UYI9_9POAL</name>
<comment type="caution">
    <text evidence="3">The sequence shown here is derived from an EMBL/GenBank/DDBJ whole genome shotgun (WGS) entry which is preliminary data.</text>
</comment>
<feature type="signal peptide" evidence="2">
    <location>
        <begin position="1"/>
        <end position="26"/>
    </location>
</feature>
<evidence type="ECO:0000256" key="1">
    <source>
        <dbReference type="SAM" id="MobiDB-lite"/>
    </source>
</evidence>
<evidence type="ECO:0000256" key="2">
    <source>
        <dbReference type="SAM" id="SignalP"/>
    </source>
</evidence>
<feature type="chain" id="PRO_5023841162" evidence="2">
    <location>
        <begin position="27"/>
        <end position="406"/>
    </location>
</feature>
<keyword evidence="2" id="KW-0732">Signal</keyword>
<gene>
    <name evidence="3" type="ORF">EJB05_19666</name>
</gene>
<dbReference type="Gramene" id="TVU28157">
    <property type="protein sequence ID" value="TVU28157"/>
    <property type="gene ID" value="EJB05_19666"/>
</dbReference>
<organism evidence="3 4">
    <name type="scientific">Eragrostis curvula</name>
    <name type="common">weeping love grass</name>
    <dbReference type="NCBI Taxonomy" id="38414"/>
    <lineage>
        <taxon>Eukaryota</taxon>
        <taxon>Viridiplantae</taxon>
        <taxon>Streptophyta</taxon>
        <taxon>Embryophyta</taxon>
        <taxon>Tracheophyta</taxon>
        <taxon>Spermatophyta</taxon>
        <taxon>Magnoliopsida</taxon>
        <taxon>Liliopsida</taxon>
        <taxon>Poales</taxon>
        <taxon>Poaceae</taxon>
        <taxon>PACMAD clade</taxon>
        <taxon>Chloridoideae</taxon>
        <taxon>Eragrostideae</taxon>
        <taxon>Eragrostidinae</taxon>
        <taxon>Eragrostis</taxon>
    </lineage>
</organism>
<feature type="region of interest" description="Disordered" evidence="1">
    <location>
        <begin position="39"/>
        <end position="73"/>
    </location>
</feature>
<keyword evidence="4" id="KW-1185">Reference proteome</keyword>
<reference evidence="3 4" key="1">
    <citation type="journal article" date="2019" name="Sci. Rep.">
        <title>A high-quality genome of Eragrostis curvula grass provides insights into Poaceae evolution and supports new strategies to enhance forage quality.</title>
        <authorList>
            <person name="Carballo J."/>
            <person name="Santos B.A.C.M."/>
            <person name="Zappacosta D."/>
            <person name="Garbus I."/>
            <person name="Selva J.P."/>
            <person name="Gallo C.A."/>
            <person name="Diaz A."/>
            <person name="Albertini E."/>
            <person name="Caccamo M."/>
            <person name="Echenique V."/>
        </authorList>
    </citation>
    <scope>NUCLEOTIDE SEQUENCE [LARGE SCALE GENOMIC DNA]</scope>
    <source>
        <strain evidence="4">cv. Victoria</strain>
        <tissue evidence="3">Leaf</tissue>
    </source>
</reference>
<dbReference type="OrthoDB" id="10505638at2759"/>
<dbReference type="Proteomes" id="UP000324897">
    <property type="component" value="Chromosome 1"/>
</dbReference>
<dbReference type="AlphaFoldDB" id="A0A5J9UYI9"/>
<feature type="compositionally biased region" description="Basic residues" evidence="1">
    <location>
        <begin position="43"/>
        <end position="57"/>
    </location>
</feature>
<evidence type="ECO:0000313" key="3">
    <source>
        <dbReference type="EMBL" id="TVU28157.1"/>
    </source>
</evidence>